<dbReference type="AlphaFoldDB" id="A0A0B6S3R2"/>
<feature type="transmembrane region" description="Helical" evidence="1">
    <location>
        <begin position="111"/>
        <end position="134"/>
    </location>
</feature>
<organism evidence="2 3">
    <name type="scientific">Burkholderia plantarii</name>
    <dbReference type="NCBI Taxonomy" id="41899"/>
    <lineage>
        <taxon>Bacteria</taxon>
        <taxon>Pseudomonadati</taxon>
        <taxon>Pseudomonadota</taxon>
        <taxon>Betaproteobacteria</taxon>
        <taxon>Burkholderiales</taxon>
        <taxon>Burkholderiaceae</taxon>
        <taxon>Burkholderia</taxon>
    </lineage>
</organism>
<accession>A0A0B6S3R2</accession>
<feature type="transmembrane region" description="Helical" evidence="1">
    <location>
        <begin position="50"/>
        <end position="70"/>
    </location>
</feature>
<protein>
    <submittedName>
        <fullName evidence="2">Putative membrane protein</fullName>
    </submittedName>
</protein>
<name>A0A0B6S3R2_BURPL</name>
<dbReference type="KEGG" id="bgp:BGL_2c22440"/>
<dbReference type="Proteomes" id="UP000031838">
    <property type="component" value="Chromosome 2"/>
</dbReference>
<evidence type="ECO:0000313" key="3">
    <source>
        <dbReference type="Proteomes" id="UP000031838"/>
    </source>
</evidence>
<reference evidence="2 3" key="2">
    <citation type="journal article" date="2016" name="Appl. Microbiol. Biotechnol.">
        <title>Mutations improving production and secretion of extracellular lipase by Burkholderia glumae PG1.</title>
        <authorList>
            <person name="Knapp A."/>
            <person name="Voget S."/>
            <person name="Gao R."/>
            <person name="Zaburannyi N."/>
            <person name="Krysciak D."/>
            <person name="Breuer M."/>
            <person name="Hauer B."/>
            <person name="Streit W.R."/>
            <person name="Muller R."/>
            <person name="Daniel R."/>
            <person name="Jaeger K.E."/>
        </authorList>
    </citation>
    <scope>NUCLEOTIDE SEQUENCE [LARGE SCALE GENOMIC DNA]</scope>
    <source>
        <strain evidence="2 3">PG1</strain>
    </source>
</reference>
<keyword evidence="3" id="KW-1185">Reference proteome</keyword>
<feature type="transmembrane region" description="Helical" evidence="1">
    <location>
        <begin position="82"/>
        <end position="99"/>
    </location>
</feature>
<gene>
    <name evidence="2" type="ORF">BGL_2c22440</name>
</gene>
<sequence>MADPIEALPAVGRRAVLGASVVGYLLSLLLPAMYFDKEPALSGLALLGQGWFGLLTLNPAWLANPLYLFAAVQFARRRDGRAAAFGGAALACALCSFFTKDWYFNEASATPIAGLGIGFYVWLLALAALLLGSLRLRRSAAATR</sequence>
<dbReference type="EMBL" id="CP002581">
    <property type="protein sequence ID" value="AJK50303.1"/>
    <property type="molecule type" value="Genomic_DNA"/>
</dbReference>
<dbReference type="KEGG" id="bpla:bpln_2g22680"/>
<evidence type="ECO:0000313" key="2">
    <source>
        <dbReference type="EMBL" id="AJK50303.1"/>
    </source>
</evidence>
<keyword evidence="1" id="KW-0812">Transmembrane</keyword>
<feature type="transmembrane region" description="Helical" evidence="1">
    <location>
        <begin position="15"/>
        <end position="35"/>
    </location>
</feature>
<dbReference type="HOGENOM" id="CLU_149209_0_0_4"/>
<evidence type="ECO:0000256" key="1">
    <source>
        <dbReference type="SAM" id="Phobius"/>
    </source>
</evidence>
<keyword evidence="1" id="KW-1133">Transmembrane helix</keyword>
<proteinExistence type="predicted"/>
<keyword evidence="1" id="KW-0472">Membrane</keyword>
<dbReference type="RefSeq" id="WP_042628607.1">
    <property type="nucleotide sequence ID" value="NZ_BSTO01000020.1"/>
</dbReference>
<reference evidence="3" key="1">
    <citation type="submission" date="2011-03" db="EMBL/GenBank/DDBJ databases">
        <authorList>
            <person name="Voget S."/>
            <person name="Streit W.R."/>
            <person name="Jaeger K.E."/>
            <person name="Daniel R."/>
        </authorList>
    </citation>
    <scope>NUCLEOTIDE SEQUENCE [LARGE SCALE GENOMIC DNA]</scope>
    <source>
        <strain evidence="3">PG1</strain>
    </source>
</reference>